<feature type="region of interest" description="Disordered" evidence="1">
    <location>
        <begin position="17"/>
        <end position="53"/>
    </location>
</feature>
<organism evidence="2 3">
    <name type="scientific">Oryza sativa subsp. indica</name>
    <name type="common">Rice</name>
    <dbReference type="NCBI Taxonomy" id="39946"/>
    <lineage>
        <taxon>Eukaryota</taxon>
        <taxon>Viridiplantae</taxon>
        <taxon>Streptophyta</taxon>
        <taxon>Embryophyta</taxon>
        <taxon>Tracheophyta</taxon>
        <taxon>Spermatophyta</taxon>
        <taxon>Magnoliopsida</taxon>
        <taxon>Liliopsida</taxon>
        <taxon>Poales</taxon>
        <taxon>Poaceae</taxon>
        <taxon>BOP clade</taxon>
        <taxon>Oryzoideae</taxon>
        <taxon>Oryzeae</taxon>
        <taxon>Oryzinae</taxon>
        <taxon>Oryza</taxon>
        <taxon>Oryza sativa</taxon>
    </lineage>
</organism>
<evidence type="ECO:0000313" key="2">
    <source>
        <dbReference type="EMBL" id="EAY96271.1"/>
    </source>
</evidence>
<reference evidence="2 3" key="1">
    <citation type="journal article" date="2005" name="PLoS Biol.">
        <title>The genomes of Oryza sativa: a history of duplications.</title>
        <authorList>
            <person name="Yu J."/>
            <person name="Wang J."/>
            <person name="Lin W."/>
            <person name="Li S."/>
            <person name="Li H."/>
            <person name="Zhou J."/>
            <person name="Ni P."/>
            <person name="Dong W."/>
            <person name="Hu S."/>
            <person name="Zeng C."/>
            <person name="Zhang J."/>
            <person name="Zhang Y."/>
            <person name="Li R."/>
            <person name="Xu Z."/>
            <person name="Li S."/>
            <person name="Li X."/>
            <person name="Zheng H."/>
            <person name="Cong L."/>
            <person name="Lin L."/>
            <person name="Yin J."/>
            <person name="Geng J."/>
            <person name="Li G."/>
            <person name="Shi J."/>
            <person name="Liu J."/>
            <person name="Lv H."/>
            <person name="Li J."/>
            <person name="Wang J."/>
            <person name="Deng Y."/>
            <person name="Ran L."/>
            <person name="Shi X."/>
            <person name="Wang X."/>
            <person name="Wu Q."/>
            <person name="Li C."/>
            <person name="Ren X."/>
            <person name="Wang J."/>
            <person name="Wang X."/>
            <person name="Li D."/>
            <person name="Liu D."/>
            <person name="Zhang X."/>
            <person name="Ji Z."/>
            <person name="Zhao W."/>
            <person name="Sun Y."/>
            <person name="Zhang Z."/>
            <person name="Bao J."/>
            <person name="Han Y."/>
            <person name="Dong L."/>
            <person name="Ji J."/>
            <person name="Chen P."/>
            <person name="Wu S."/>
            <person name="Liu J."/>
            <person name="Xiao Y."/>
            <person name="Bu D."/>
            <person name="Tan J."/>
            <person name="Yang L."/>
            <person name="Ye C."/>
            <person name="Zhang J."/>
            <person name="Xu J."/>
            <person name="Zhou Y."/>
            <person name="Yu Y."/>
            <person name="Zhang B."/>
            <person name="Zhuang S."/>
            <person name="Wei H."/>
            <person name="Liu B."/>
            <person name="Lei M."/>
            <person name="Yu H."/>
            <person name="Li Y."/>
            <person name="Xu H."/>
            <person name="Wei S."/>
            <person name="He X."/>
            <person name="Fang L."/>
            <person name="Zhang Z."/>
            <person name="Zhang Y."/>
            <person name="Huang X."/>
            <person name="Su Z."/>
            <person name="Tong W."/>
            <person name="Li J."/>
            <person name="Tong Z."/>
            <person name="Li S."/>
            <person name="Ye J."/>
            <person name="Wang L."/>
            <person name="Fang L."/>
            <person name="Lei T."/>
            <person name="Chen C."/>
            <person name="Chen H."/>
            <person name="Xu Z."/>
            <person name="Li H."/>
            <person name="Huang H."/>
            <person name="Zhang F."/>
            <person name="Xu H."/>
            <person name="Li N."/>
            <person name="Zhao C."/>
            <person name="Li S."/>
            <person name="Dong L."/>
            <person name="Huang Y."/>
            <person name="Li L."/>
            <person name="Xi Y."/>
            <person name="Qi Q."/>
            <person name="Li W."/>
            <person name="Zhang B."/>
            <person name="Hu W."/>
            <person name="Zhang Y."/>
            <person name="Tian X."/>
            <person name="Jiao Y."/>
            <person name="Liang X."/>
            <person name="Jin J."/>
            <person name="Gao L."/>
            <person name="Zheng W."/>
            <person name="Hao B."/>
            <person name="Liu S."/>
            <person name="Wang W."/>
            <person name="Yuan L."/>
            <person name="Cao M."/>
            <person name="McDermott J."/>
            <person name="Samudrala R."/>
            <person name="Wang J."/>
            <person name="Wong G.K."/>
            <person name="Yang H."/>
        </authorList>
    </citation>
    <scope>NUCLEOTIDE SEQUENCE [LARGE SCALE GENOMIC DNA]</scope>
    <source>
        <strain evidence="3">cv. 93-11</strain>
    </source>
</reference>
<protein>
    <submittedName>
        <fullName evidence="2">Uncharacterized protein</fullName>
    </submittedName>
</protein>
<sequence>MVADVAAMKLATKTTDCGACRDASPRQEPRRHEGGASPVNYGGGGGGGGGGGDGGWRWRLATVVAVVLAVAAVDGGARPSSRADDGGSRNSIEKKGTVVFRSTLSKKMAMAIEFDLNTVDDTNLAFHM</sequence>
<dbReference type="Proteomes" id="UP000007015">
    <property type="component" value="Chromosome 5"/>
</dbReference>
<dbReference type="Gramene" id="BGIOSGA019040-TA">
    <property type="protein sequence ID" value="BGIOSGA019040-PA"/>
    <property type="gene ID" value="BGIOSGA019040"/>
</dbReference>
<feature type="compositionally biased region" description="Basic and acidic residues" evidence="1">
    <location>
        <begin position="81"/>
        <end position="95"/>
    </location>
</feature>
<dbReference type="AlphaFoldDB" id="A2XZL1"/>
<dbReference type="EMBL" id="CM000130">
    <property type="protein sequence ID" value="EAY96271.1"/>
    <property type="molecule type" value="Genomic_DNA"/>
</dbReference>
<evidence type="ECO:0000256" key="1">
    <source>
        <dbReference type="SAM" id="MobiDB-lite"/>
    </source>
</evidence>
<name>A2XZL1_ORYSI</name>
<feature type="compositionally biased region" description="Basic and acidic residues" evidence="1">
    <location>
        <begin position="23"/>
        <end position="34"/>
    </location>
</feature>
<proteinExistence type="predicted"/>
<gene>
    <name evidence="2" type="ORF">OsI_18170</name>
</gene>
<keyword evidence="3" id="KW-1185">Reference proteome</keyword>
<accession>A2XZL1</accession>
<feature type="compositionally biased region" description="Gly residues" evidence="1">
    <location>
        <begin position="41"/>
        <end position="53"/>
    </location>
</feature>
<evidence type="ECO:0000313" key="3">
    <source>
        <dbReference type="Proteomes" id="UP000007015"/>
    </source>
</evidence>
<feature type="region of interest" description="Disordered" evidence="1">
    <location>
        <begin position="76"/>
        <end position="95"/>
    </location>
</feature>
<dbReference type="HOGENOM" id="CLU_1963240_0_0_1"/>